<protein>
    <submittedName>
        <fullName evidence="1">5158_t:CDS:1</fullName>
    </submittedName>
</protein>
<organism evidence="1 2">
    <name type="scientific">Racocetra persica</name>
    <dbReference type="NCBI Taxonomy" id="160502"/>
    <lineage>
        <taxon>Eukaryota</taxon>
        <taxon>Fungi</taxon>
        <taxon>Fungi incertae sedis</taxon>
        <taxon>Mucoromycota</taxon>
        <taxon>Glomeromycotina</taxon>
        <taxon>Glomeromycetes</taxon>
        <taxon>Diversisporales</taxon>
        <taxon>Gigasporaceae</taxon>
        <taxon>Racocetra</taxon>
    </lineage>
</organism>
<reference evidence="1" key="1">
    <citation type="submission" date="2021-06" db="EMBL/GenBank/DDBJ databases">
        <authorList>
            <person name="Kallberg Y."/>
            <person name="Tangrot J."/>
            <person name="Rosling A."/>
        </authorList>
    </citation>
    <scope>NUCLEOTIDE SEQUENCE</scope>
    <source>
        <strain evidence="1">MA461A</strain>
    </source>
</reference>
<name>A0ACA9RS16_9GLOM</name>
<dbReference type="Proteomes" id="UP000789920">
    <property type="component" value="Unassembled WGS sequence"/>
</dbReference>
<evidence type="ECO:0000313" key="2">
    <source>
        <dbReference type="Proteomes" id="UP000789920"/>
    </source>
</evidence>
<dbReference type="EMBL" id="CAJVQC010067404">
    <property type="protein sequence ID" value="CAG8807220.1"/>
    <property type="molecule type" value="Genomic_DNA"/>
</dbReference>
<proteinExistence type="predicted"/>
<feature type="non-terminal residue" evidence="1">
    <location>
        <position position="1"/>
    </location>
</feature>
<sequence length="234" mass="26485">FDILVAPKRTKTFKWVVDVNNAALEDLRSSIIAMHHLRNGKKCFRKVYDFYGLGEEDEPQLTALPPLDCGCAKLEGEKAESIIKHIMFNLNLRHKYMPTGNEASKDKLEIRVEKQISGPNGHGPVDFALVSQTSEVICVIEVKAKDFLQGIAQNTVQCEAALMKCRKNVLGIIIDSEKWYFLKCSLDSEEKPNFSLSRPLVVVYGDDDMEKRVKEVLGHIVWLLNDFQNKFGAV</sequence>
<gene>
    <name evidence="1" type="ORF">RPERSI_LOCUS22344</name>
</gene>
<evidence type="ECO:0000313" key="1">
    <source>
        <dbReference type="EMBL" id="CAG8807220.1"/>
    </source>
</evidence>
<keyword evidence="2" id="KW-1185">Reference proteome</keyword>
<comment type="caution">
    <text evidence="1">The sequence shown here is derived from an EMBL/GenBank/DDBJ whole genome shotgun (WGS) entry which is preliminary data.</text>
</comment>
<accession>A0ACA9RS16</accession>